<evidence type="ECO:0008006" key="4">
    <source>
        <dbReference type="Google" id="ProtNLM"/>
    </source>
</evidence>
<reference evidence="2 3" key="1">
    <citation type="submission" date="2019-10" db="EMBL/GenBank/DDBJ databases">
        <title>Genomic analysis of Raineyella sp. CBA3103.</title>
        <authorList>
            <person name="Roh S.W."/>
        </authorList>
    </citation>
    <scope>NUCLEOTIDE SEQUENCE [LARGE SCALE GENOMIC DNA]</scope>
    <source>
        <strain evidence="2 3">CBA3103</strain>
    </source>
</reference>
<keyword evidence="3" id="KW-1185">Reference proteome</keyword>
<organism evidence="2 3">
    <name type="scientific">Raineyella fluvialis</name>
    <dbReference type="NCBI Taxonomy" id="2662261"/>
    <lineage>
        <taxon>Bacteria</taxon>
        <taxon>Bacillati</taxon>
        <taxon>Actinomycetota</taxon>
        <taxon>Actinomycetes</taxon>
        <taxon>Propionibacteriales</taxon>
        <taxon>Propionibacteriaceae</taxon>
        <taxon>Raineyella</taxon>
    </lineage>
</organism>
<proteinExistence type="predicted"/>
<feature type="transmembrane region" description="Helical" evidence="1">
    <location>
        <begin position="107"/>
        <end position="130"/>
    </location>
</feature>
<dbReference type="Proteomes" id="UP000386847">
    <property type="component" value="Chromosome"/>
</dbReference>
<dbReference type="RefSeq" id="WP_153573008.1">
    <property type="nucleotide sequence ID" value="NZ_CP045725.1"/>
</dbReference>
<gene>
    <name evidence="2" type="ORF">Rai3103_13400</name>
</gene>
<dbReference type="EMBL" id="CP045725">
    <property type="protein sequence ID" value="QGF24479.1"/>
    <property type="molecule type" value="Genomic_DNA"/>
</dbReference>
<name>A0A5Q2FCG9_9ACTN</name>
<evidence type="ECO:0000256" key="1">
    <source>
        <dbReference type="SAM" id="Phobius"/>
    </source>
</evidence>
<dbReference type="KEGG" id="rain:Rai3103_13400"/>
<feature type="transmembrane region" description="Helical" evidence="1">
    <location>
        <begin position="35"/>
        <end position="61"/>
    </location>
</feature>
<keyword evidence="1" id="KW-0812">Transmembrane</keyword>
<keyword evidence="1" id="KW-1133">Transmembrane helix</keyword>
<protein>
    <recommendedName>
        <fullName evidence="4">Membrane protein YqaA, SNARE-associated domain</fullName>
    </recommendedName>
</protein>
<evidence type="ECO:0000313" key="2">
    <source>
        <dbReference type="EMBL" id="QGF24479.1"/>
    </source>
</evidence>
<accession>A0A5Q2FCG9</accession>
<dbReference type="AlphaFoldDB" id="A0A5Q2FCG9"/>
<keyword evidence="1" id="KW-0472">Membrane</keyword>
<evidence type="ECO:0000313" key="3">
    <source>
        <dbReference type="Proteomes" id="UP000386847"/>
    </source>
</evidence>
<sequence>MPELPHGLGWFAGFLVAAVYGLVGAVVPVANAEAYALAAGALQPAGSVAAIIGLTLGQGIGKMLMFWGMRRGKDLPFFHPRPVRPRSGAREAELGLLRRWWSRTIRVSLRLVGDTRAGLPLVFVAAIVGFPPLYPVVLVAGASPIPAWSFGLVMSLGRGIRFALLAWGGTSLAGWLG</sequence>
<feature type="transmembrane region" description="Helical" evidence="1">
    <location>
        <begin position="7"/>
        <end position="29"/>
    </location>
</feature>